<accession>A0A1S8BPC7</accession>
<dbReference type="STRING" id="420778.A0A1S8BPC7"/>
<dbReference type="PANTHER" id="PTHR46082:SF11">
    <property type="entry name" value="AAA+ ATPASE DOMAIN-CONTAINING PROTEIN-RELATED"/>
    <property type="match status" value="1"/>
</dbReference>
<dbReference type="SUPFAM" id="SSF53167">
    <property type="entry name" value="Purine and uridine phosphorylases"/>
    <property type="match status" value="1"/>
</dbReference>
<protein>
    <submittedName>
        <fullName evidence="1">Uncharacterized protein</fullName>
    </submittedName>
</protein>
<comment type="caution">
    <text evidence="1">The sequence shown here is derived from an EMBL/GenBank/DDBJ whole genome shotgun (WGS) entry which is preliminary data.</text>
</comment>
<name>A0A1S8BPC7_9PEZI</name>
<gene>
    <name evidence="1" type="ORF">BK809_0006017</name>
</gene>
<dbReference type="Gene3D" id="3.40.50.1580">
    <property type="entry name" value="Nucleoside phosphorylase domain"/>
    <property type="match status" value="1"/>
</dbReference>
<evidence type="ECO:0000313" key="1">
    <source>
        <dbReference type="EMBL" id="OMP89295.1"/>
    </source>
</evidence>
<dbReference type="InterPro" id="IPR035994">
    <property type="entry name" value="Nucleoside_phosphorylase_sf"/>
</dbReference>
<dbReference type="Proteomes" id="UP000190776">
    <property type="component" value="Unassembled WGS sequence"/>
</dbReference>
<sequence>MPINLENPERYTVGWISVLKIERTAATALLDERHDEPTEFEQHFKDDNSYTWGRMGKHNVVIASFEAGDSGTSSAALVAERMRNSLPHIKAGLLVGVGGGIPSARRDIRLGDVAVSLRKGQSGGVVQYDFVKANPGQKHESKGFLGKPPGVLLKALSALQTEHDLRPSKISRFLDEMVSRYPSLAKPTDESAAFTFPGSDADRLFTDDYVHRGGDDCQMCDEGQLVPARRPRTANHPNIHYGVIASGNTVIKDAISRKKLIEHLSEDCICYEMEAAGLMNNFPCLVIRGIGNYADSHKNDEWHPYAAATAAAFAKELLGFVPRHAPERFERFEEGYCSSCQSH</sequence>
<evidence type="ECO:0000313" key="2">
    <source>
        <dbReference type="Proteomes" id="UP000190776"/>
    </source>
</evidence>
<proteinExistence type="predicted"/>
<dbReference type="OrthoDB" id="1577640at2759"/>
<dbReference type="PANTHER" id="PTHR46082">
    <property type="entry name" value="ATP/GTP-BINDING PROTEIN-RELATED"/>
    <property type="match status" value="1"/>
</dbReference>
<dbReference type="EMBL" id="MSZU01000074">
    <property type="protein sequence ID" value="OMP89295.1"/>
    <property type="molecule type" value="Genomic_DNA"/>
</dbReference>
<reference evidence="1 2" key="1">
    <citation type="submission" date="2017-01" db="EMBL/GenBank/DDBJ databases">
        <title>Draft genome sequence of Diplodia seriata F98.1, a fungal species involved in grapevine trunk diseases.</title>
        <authorList>
            <person name="Robert-Siegwald G."/>
            <person name="Vallet J."/>
            <person name="Abou-Mansour E."/>
            <person name="Xu J."/>
            <person name="Rey P."/>
            <person name="Bertsch C."/>
            <person name="Rego C."/>
            <person name="Larignon P."/>
            <person name="Fontaine F."/>
            <person name="Lebrun M.-H."/>
        </authorList>
    </citation>
    <scope>NUCLEOTIDE SEQUENCE [LARGE SCALE GENOMIC DNA]</scope>
    <source>
        <strain evidence="1 2">F98.1</strain>
    </source>
</reference>
<dbReference type="GO" id="GO:0003824">
    <property type="term" value="F:catalytic activity"/>
    <property type="evidence" value="ECO:0007669"/>
    <property type="project" value="InterPro"/>
</dbReference>
<dbReference type="AlphaFoldDB" id="A0A1S8BPC7"/>
<organism evidence="1 2">
    <name type="scientific">Diplodia seriata</name>
    <dbReference type="NCBI Taxonomy" id="420778"/>
    <lineage>
        <taxon>Eukaryota</taxon>
        <taxon>Fungi</taxon>
        <taxon>Dikarya</taxon>
        <taxon>Ascomycota</taxon>
        <taxon>Pezizomycotina</taxon>
        <taxon>Dothideomycetes</taxon>
        <taxon>Dothideomycetes incertae sedis</taxon>
        <taxon>Botryosphaeriales</taxon>
        <taxon>Botryosphaeriaceae</taxon>
        <taxon>Diplodia</taxon>
    </lineage>
</organism>
<dbReference type="InterPro" id="IPR053137">
    <property type="entry name" value="NLR-like"/>
</dbReference>
<dbReference type="GO" id="GO:0009116">
    <property type="term" value="P:nucleoside metabolic process"/>
    <property type="evidence" value="ECO:0007669"/>
    <property type="project" value="InterPro"/>
</dbReference>